<dbReference type="InterPro" id="IPR001775">
    <property type="entry name" value="GspD/PilQ"/>
</dbReference>
<dbReference type="GO" id="GO:0009306">
    <property type="term" value="P:protein secretion"/>
    <property type="evidence" value="ECO:0007669"/>
    <property type="project" value="InterPro"/>
</dbReference>
<dbReference type="PRINTS" id="PR00811">
    <property type="entry name" value="BCTERIALGSPD"/>
</dbReference>
<reference evidence="3" key="1">
    <citation type="submission" date="2016-10" db="EMBL/GenBank/DDBJ databases">
        <title>Sequence of Gallionella enrichment culture.</title>
        <authorList>
            <person name="Poehlein A."/>
            <person name="Muehling M."/>
            <person name="Daniel R."/>
        </authorList>
    </citation>
    <scope>NUCLEOTIDE SEQUENCE</scope>
</reference>
<dbReference type="PROSITE" id="PS00875">
    <property type="entry name" value="T2SP_D"/>
    <property type="match status" value="1"/>
</dbReference>
<protein>
    <submittedName>
        <fullName evidence="3">Type II secretion system protein D</fullName>
    </submittedName>
</protein>
<dbReference type="PANTHER" id="PTHR30332:SF17">
    <property type="entry name" value="TYPE IV PILIATION SYSTEM PROTEIN DR_0774-RELATED"/>
    <property type="match status" value="1"/>
</dbReference>
<evidence type="ECO:0000259" key="2">
    <source>
        <dbReference type="Pfam" id="PF00263"/>
    </source>
</evidence>
<gene>
    <name evidence="3" type="primary">outD_8</name>
    <name evidence="3" type="ORF">GALL_331590</name>
</gene>
<dbReference type="Pfam" id="PF00263">
    <property type="entry name" value="Secretin"/>
    <property type="match status" value="1"/>
</dbReference>
<organism evidence="3">
    <name type="scientific">mine drainage metagenome</name>
    <dbReference type="NCBI Taxonomy" id="410659"/>
    <lineage>
        <taxon>unclassified sequences</taxon>
        <taxon>metagenomes</taxon>
        <taxon>ecological metagenomes</taxon>
    </lineage>
</organism>
<feature type="domain" description="Type II/III secretion system secretin-like" evidence="2">
    <location>
        <begin position="290"/>
        <end position="458"/>
    </location>
</feature>
<dbReference type="AlphaFoldDB" id="A0A1J5QN78"/>
<dbReference type="InterPro" id="IPR004846">
    <property type="entry name" value="T2SS/T3SS_dom"/>
</dbReference>
<comment type="caution">
    <text evidence="3">The sequence shown here is derived from an EMBL/GenBank/DDBJ whole genome shotgun (WGS) entry which is preliminary data.</text>
</comment>
<dbReference type="PANTHER" id="PTHR30332">
    <property type="entry name" value="PROBABLE GENERAL SECRETION PATHWAY PROTEIN D"/>
    <property type="match status" value="1"/>
</dbReference>
<feature type="region of interest" description="Disordered" evidence="1">
    <location>
        <begin position="78"/>
        <end position="103"/>
    </location>
</feature>
<dbReference type="InterPro" id="IPR004845">
    <property type="entry name" value="T2SS_GspD_CS"/>
</dbReference>
<evidence type="ECO:0000313" key="3">
    <source>
        <dbReference type="EMBL" id="OIQ85006.1"/>
    </source>
</evidence>
<dbReference type="GO" id="GO:0015627">
    <property type="term" value="C:type II protein secretion system complex"/>
    <property type="evidence" value="ECO:0007669"/>
    <property type="project" value="TreeGrafter"/>
</dbReference>
<dbReference type="EMBL" id="MLJW01000575">
    <property type="protein sequence ID" value="OIQ85006.1"/>
    <property type="molecule type" value="Genomic_DNA"/>
</dbReference>
<dbReference type="InterPro" id="IPR050810">
    <property type="entry name" value="Bact_Secretion_Sys_Channel"/>
</dbReference>
<proteinExistence type="predicted"/>
<evidence type="ECO:0000256" key="1">
    <source>
        <dbReference type="SAM" id="MobiDB-lite"/>
    </source>
</evidence>
<sequence>MNTSHALRAGRIALIVLGAAAPWAQGAISRREPPPPPCTSIAVAQQADIVLGKSTLIRLAEPAARILVGGLPSGLAGKPVQESARAHDKSRNQQQADAASESGSVADSDVMLLGPGELYLLGRKTGTMNVVVQSRSGRCTMLDVTVTIDASALQATLNRLLPSQGGITVSAAANSLVLSGEVGDARSVERAVALAQAYAPEHKIVNMLHVDSPQQVMLDVKVAEVSKTLLDSLGAELRARGAVGGWSTSLISAGGSILDSAAAAILSDKIGVLAAIGSPSRLAAVQAENDNGVVQVLAEPNLMAISGQEASFLSGGKLFIPVVQSTAAVGGAPTVTMQEEDFGIGLKFTPLVLSNGNINLKIASEVSQLAQTGSAFTTVGGVTAILPTFTTRSADTTVQLGDGQSLAIAGLIKNNATESIQRVPGLGDLPILGALFRSSSFQKDQTELVFVITPHLVKALPAHYSLPTDGFVQPGYTDFFLNGKLEAPAPAASAPPAAGGFEPAK</sequence>
<accession>A0A1J5QN78</accession>
<name>A0A1J5QN78_9ZZZZ</name>
<feature type="compositionally biased region" description="Polar residues" evidence="1">
    <location>
        <begin position="92"/>
        <end position="103"/>
    </location>
</feature>